<evidence type="ECO:0000313" key="1">
    <source>
        <dbReference type="EMBL" id="KKN03544.1"/>
    </source>
</evidence>
<proteinExistence type="predicted"/>
<name>A0A0F9MCN2_9ZZZZ</name>
<dbReference type="EMBL" id="LAZR01005022">
    <property type="protein sequence ID" value="KKN03544.1"/>
    <property type="molecule type" value="Genomic_DNA"/>
</dbReference>
<gene>
    <name evidence="1" type="ORF">LCGC14_1106580</name>
</gene>
<dbReference type="AlphaFoldDB" id="A0A0F9MCN2"/>
<organism evidence="1">
    <name type="scientific">marine sediment metagenome</name>
    <dbReference type="NCBI Taxonomy" id="412755"/>
    <lineage>
        <taxon>unclassified sequences</taxon>
        <taxon>metagenomes</taxon>
        <taxon>ecological metagenomes</taxon>
    </lineage>
</organism>
<comment type="caution">
    <text evidence="1">The sequence shown here is derived from an EMBL/GenBank/DDBJ whole genome shotgun (WGS) entry which is preliminary data.</text>
</comment>
<protein>
    <submittedName>
        <fullName evidence="1">Uncharacterized protein</fullName>
    </submittedName>
</protein>
<accession>A0A0F9MCN2</accession>
<reference evidence="1" key="1">
    <citation type="journal article" date="2015" name="Nature">
        <title>Complex archaea that bridge the gap between prokaryotes and eukaryotes.</title>
        <authorList>
            <person name="Spang A."/>
            <person name="Saw J.H."/>
            <person name="Jorgensen S.L."/>
            <person name="Zaremba-Niedzwiedzka K."/>
            <person name="Martijn J."/>
            <person name="Lind A.E."/>
            <person name="van Eijk R."/>
            <person name="Schleper C."/>
            <person name="Guy L."/>
            <person name="Ettema T.J."/>
        </authorList>
    </citation>
    <scope>NUCLEOTIDE SEQUENCE</scope>
</reference>
<sequence length="79" mass="8788">MSYNITIRFKMNNGKTRSCTSVCHNAFGQRCRCVCGGSNHGVGIEAAFDNIPSLLEQKESMGFSSVTYRHIQLAFDFFG</sequence>